<keyword evidence="7" id="KW-1278">Translocase</keyword>
<dbReference type="PANTHER" id="PTHR43790:SF3">
    <property type="entry name" value="D-ALLOSE IMPORT ATP-BINDING PROTEIN ALSA-RELATED"/>
    <property type="match status" value="1"/>
</dbReference>
<dbReference type="CDD" id="cd03215">
    <property type="entry name" value="ABC_Carb_Monos_II"/>
    <property type="match status" value="1"/>
</dbReference>
<evidence type="ECO:0000256" key="5">
    <source>
        <dbReference type="ARBA" id="ARBA00022741"/>
    </source>
</evidence>
<dbReference type="InterPro" id="IPR027417">
    <property type="entry name" value="P-loop_NTPase"/>
</dbReference>
<accession>A0ABZ2YFE7</accession>
<dbReference type="RefSeq" id="WP_369018758.1">
    <property type="nucleotide sequence ID" value="NZ_CP121689.1"/>
</dbReference>
<evidence type="ECO:0000256" key="7">
    <source>
        <dbReference type="ARBA" id="ARBA00022967"/>
    </source>
</evidence>
<evidence type="ECO:0000256" key="3">
    <source>
        <dbReference type="ARBA" id="ARBA00022597"/>
    </source>
</evidence>
<evidence type="ECO:0000313" key="10">
    <source>
        <dbReference type="EMBL" id="WZL76594.1"/>
    </source>
</evidence>
<dbReference type="PANTHER" id="PTHR43790">
    <property type="entry name" value="CARBOHYDRATE TRANSPORT ATP-BINDING PROTEIN MG119-RELATED"/>
    <property type="match status" value="1"/>
</dbReference>
<keyword evidence="8" id="KW-0472">Membrane</keyword>
<dbReference type="InterPro" id="IPR017871">
    <property type="entry name" value="ABC_transporter-like_CS"/>
</dbReference>
<evidence type="ECO:0000256" key="4">
    <source>
        <dbReference type="ARBA" id="ARBA00022737"/>
    </source>
</evidence>
<dbReference type="PROSITE" id="PS00211">
    <property type="entry name" value="ABC_TRANSPORTER_1"/>
    <property type="match status" value="1"/>
</dbReference>
<proteinExistence type="predicted"/>
<dbReference type="EMBL" id="CP121689">
    <property type="protein sequence ID" value="WZL76594.1"/>
    <property type="molecule type" value="Genomic_DNA"/>
</dbReference>
<gene>
    <name evidence="10" type="primary">gguA</name>
    <name evidence="10" type="ORF">QBE54_02350</name>
</gene>
<keyword evidence="4" id="KW-0677">Repeat</keyword>
<evidence type="ECO:0000259" key="9">
    <source>
        <dbReference type="PROSITE" id="PS50893"/>
    </source>
</evidence>
<dbReference type="InterPro" id="IPR003439">
    <property type="entry name" value="ABC_transporter-like_ATP-bd"/>
</dbReference>
<protein>
    <submittedName>
        <fullName evidence="10">Sugar ABC transporter ATP-binding protein</fullName>
    </submittedName>
</protein>
<feature type="domain" description="ABC transporter" evidence="9">
    <location>
        <begin position="251"/>
        <end position="493"/>
    </location>
</feature>
<dbReference type="CDD" id="cd03216">
    <property type="entry name" value="ABC_Carb_Monos_I"/>
    <property type="match status" value="1"/>
</dbReference>
<dbReference type="Gene3D" id="3.40.50.300">
    <property type="entry name" value="P-loop containing nucleotide triphosphate hydrolases"/>
    <property type="match status" value="2"/>
</dbReference>
<dbReference type="SUPFAM" id="SSF52540">
    <property type="entry name" value="P-loop containing nucleoside triphosphate hydrolases"/>
    <property type="match status" value="2"/>
</dbReference>
<evidence type="ECO:0000256" key="8">
    <source>
        <dbReference type="ARBA" id="ARBA00023136"/>
    </source>
</evidence>
<keyword evidence="5" id="KW-0547">Nucleotide-binding</keyword>
<evidence type="ECO:0000256" key="6">
    <source>
        <dbReference type="ARBA" id="ARBA00022840"/>
    </source>
</evidence>
<dbReference type="Pfam" id="PF00005">
    <property type="entry name" value="ABC_tran"/>
    <property type="match status" value="2"/>
</dbReference>
<keyword evidence="6 10" id="KW-0067">ATP-binding</keyword>
<keyword evidence="3" id="KW-0762">Sugar transport</keyword>
<evidence type="ECO:0000313" key="11">
    <source>
        <dbReference type="Proteomes" id="UP001461341"/>
    </source>
</evidence>
<dbReference type="PROSITE" id="PS50893">
    <property type="entry name" value="ABC_TRANSPORTER_2"/>
    <property type="match status" value="2"/>
</dbReference>
<organism evidence="10 11">
    <name type="scientific">Thermatribacter velox</name>
    <dbReference type="NCBI Taxonomy" id="3039681"/>
    <lineage>
        <taxon>Bacteria</taxon>
        <taxon>Pseudomonadati</taxon>
        <taxon>Atribacterota</taxon>
        <taxon>Atribacteria</taxon>
        <taxon>Atribacterales</taxon>
        <taxon>Thermatribacteraceae</taxon>
        <taxon>Thermatribacter</taxon>
    </lineage>
</organism>
<keyword evidence="1" id="KW-0813">Transport</keyword>
<dbReference type="Proteomes" id="UP001461341">
    <property type="component" value="Chromosome"/>
</dbReference>
<sequence>MSEYVLEMVNISKSFPGVRALNKVDFRVKKGTIHALVGENGAGKSTLMKILIGMYRPDEGEIIFDGKKFLHLDVAEALRLGISMVHQELTPIPYMTVAENIGLGREPGGKIFVNDKELNEKAKEALKYLGEEIDPKKKMRDLSTAQIQIVEIAKAVSRNVSLIIMDEPTTALTKKEVENLFRLIRKLKEQGISFVYISHRLEEIFEIADEVTVLRDGQLIGTGKIGDFDRETLIKMMVGREITQFFPKIQVDIGDAILEVKNFSLKGKFHDISFEVRRGEILGIAGLVGSGRSELMQSIFGVIPPDRGEVYKNKQRINIRSPEDAIRHGIAFLTEDRKRSGLFLPLSVLDNMIMPNLEKFEKWFFVSDRLACAVCENLRKELDIKTPTLYQIVRNLSGGNQQKVVLARWLMRDAEILILDEPTKGIDVGAKAEIHYLMSRLAGQGKAIIMISSEMPEILGMSDRILVMHDGRITGVLDRKEANQEKVMALALS</sequence>
<name>A0ABZ2YFE7_9BACT</name>
<feature type="domain" description="ABC transporter" evidence="9">
    <location>
        <begin position="6"/>
        <end position="241"/>
    </location>
</feature>
<dbReference type="InterPro" id="IPR003593">
    <property type="entry name" value="AAA+_ATPase"/>
</dbReference>
<reference evidence="10 11" key="1">
    <citation type="submission" date="2023-03" db="EMBL/GenBank/DDBJ databases">
        <title>Novel Species.</title>
        <authorList>
            <person name="Ma S."/>
        </authorList>
    </citation>
    <scope>NUCLEOTIDE SEQUENCE [LARGE SCALE GENOMIC DNA]</scope>
    <source>
        <strain evidence="10 11">B11</strain>
    </source>
</reference>
<evidence type="ECO:0000256" key="2">
    <source>
        <dbReference type="ARBA" id="ARBA00022475"/>
    </source>
</evidence>
<dbReference type="GO" id="GO:0005524">
    <property type="term" value="F:ATP binding"/>
    <property type="evidence" value="ECO:0007669"/>
    <property type="project" value="UniProtKB-KW"/>
</dbReference>
<keyword evidence="2" id="KW-1003">Cell membrane</keyword>
<keyword evidence="11" id="KW-1185">Reference proteome</keyword>
<evidence type="ECO:0000256" key="1">
    <source>
        <dbReference type="ARBA" id="ARBA00022448"/>
    </source>
</evidence>
<dbReference type="SMART" id="SM00382">
    <property type="entry name" value="AAA"/>
    <property type="match status" value="2"/>
</dbReference>
<dbReference type="InterPro" id="IPR050107">
    <property type="entry name" value="ABC_carbohydrate_import_ATPase"/>
</dbReference>